<feature type="transmembrane region" description="Helical" evidence="1">
    <location>
        <begin position="104"/>
        <end position="125"/>
    </location>
</feature>
<feature type="transmembrane region" description="Helical" evidence="1">
    <location>
        <begin position="12"/>
        <end position="31"/>
    </location>
</feature>
<proteinExistence type="predicted"/>
<feature type="transmembrane region" description="Helical" evidence="1">
    <location>
        <begin position="51"/>
        <end position="71"/>
    </location>
</feature>
<dbReference type="AlphaFoldDB" id="A0A0R3RCA5"/>
<accession>A0A0R3RCA5</accession>
<reference evidence="2 3" key="2">
    <citation type="submission" date="2018-11" db="EMBL/GenBank/DDBJ databases">
        <authorList>
            <consortium name="Pathogen Informatics"/>
        </authorList>
    </citation>
    <scope>NUCLEOTIDE SEQUENCE [LARGE SCALE GENOMIC DNA]</scope>
</reference>
<evidence type="ECO:0000313" key="3">
    <source>
        <dbReference type="Proteomes" id="UP000280834"/>
    </source>
</evidence>
<reference evidence="4" key="1">
    <citation type="submission" date="2017-02" db="UniProtKB">
        <authorList>
            <consortium name="WormBaseParasite"/>
        </authorList>
    </citation>
    <scope>IDENTIFICATION</scope>
</reference>
<sequence length="186" mass="22377">MLHFSFLLTLNRFVVLILPKYCSGCIWRFLFLLQNIPCRKLEVENKLIRRLWSLSIPNIMFVMYIAIFYSIRLERRLKLNKNQRRRITQAKHERNGIKLRRYEWSMLIQAAWNCGILEIEIILFNYLSPIMVEIFGIEADIPSTIFINCFIIFSCALLPTIHFIYCKQSHNIIKHHLYGWLRLRIG</sequence>
<dbReference type="EMBL" id="UZAG01022891">
    <property type="protein sequence ID" value="VDO55068.1"/>
    <property type="molecule type" value="Genomic_DNA"/>
</dbReference>
<feature type="transmembrane region" description="Helical" evidence="1">
    <location>
        <begin position="145"/>
        <end position="165"/>
    </location>
</feature>
<gene>
    <name evidence="2" type="ORF">BTMF_LOCUS15641</name>
</gene>
<evidence type="ECO:0000313" key="4">
    <source>
        <dbReference type="WBParaSite" id="BTMF_0001767401-mRNA-1"/>
    </source>
</evidence>
<dbReference type="Proteomes" id="UP000280834">
    <property type="component" value="Unassembled WGS sequence"/>
</dbReference>
<organism evidence="4">
    <name type="scientific">Brugia timori</name>
    <dbReference type="NCBI Taxonomy" id="42155"/>
    <lineage>
        <taxon>Eukaryota</taxon>
        <taxon>Metazoa</taxon>
        <taxon>Ecdysozoa</taxon>
        <taxon>Nematoda</taxon>
        <taxon>Chromadorea</taxon>
        <taxon>Rhabditida</taxon>
        <taxon>Spirurina</taxon>
        <taxon>Spiruromorpha</taxon>
        <taxon>Filarioidea</taxon>
        <taxon>Onchocercidae</taxon>
        <taxon>Brugia</taxon>
    </lineage>
</organism>
<keyword evidence="1" id="KW-1133">Transmembrane helix</keyword>
<keyword evidence="1" id="KW-0812">Transmembrane</keyword>
<dbReference type="WBParaSite" id="BTMF_0001767401-mRNA-1">
    <property type="protein sequence ID" value="BTMF_0001767401-mRNA-1"/>
    <property type="gene ID" value="BTMF_0001767401"/>
</dbReference>
<protein>
    <submittedName>
        <fullName evidence="4">G_PROTEIN_RECEP_F1_2 domain-containing protein</fullName>
    </submittedName>
</protein>
<evidence type="ECO:0000256" key="1">
    <source>
        <dbReference type="SAM" id="Phobius"/>
    </source>
</evidence>
<keyword evidence="1" id="KW-0472">Membrane</keyword>
<keyword evidence="3" id="KW-1185">Reference proteome</keyword>
<evidence type="ECO:0000313" key="2">
    <source>
        <dbReference type="EMBL" id="VDO55068.1"/>
    </source>
</evidence>
<name>A0A0R3RCA5_9BILA</name>